<feature type="coiled-coil region" evidence="8">
    <location>
        <begin position="6"/>
        <end position="40"/>
    </location>
</feature>
<dbReference type="PANTHER" id="PTHR37984">
    <property type="entry name" value="PROTEIN CBG26694"/>
    <property type="match status" value="1"/>
</dbReference>
<dbReference type="Gene3D" id="3.10.10.10">
    <property type="entry name" value="HIV Type 1 Reverse Transcriptase, subunit A, domain 1"/>
    <property type="match status" value="1"/>
</dbReference>
<feature type="compositionally biased region" description="Polar residues" evidence="9">
    <location>
        <begin position="137"/>
        <end position="156"/>
    </location>
</feature>
<sequence>MLLQPIKTVNSEKDSITQKLDELTNQIANLKTEQKTEVSQHISYRTPQQNTLPRHTVSCSFCGKPNHLMKDCWEFLRTIHTTPNQQQYSWPQQQSYWPRQQQQYHNRFQSRGSSHSNTGNYNRNTNYQQTYPKQIDSRNPNSKLIGDSLTNSPSHLDTQRNEELKHQTPHELIMNVNQQSPLPMIHVNIADEQLIFLIDSGSSISLIPGHIFDTMKHKIQHKSYLSRQCKIKSVNDSEINFSCCVDIPIHVNNKRLRQNFFITKDIASSTFQGLLGYDFLLRNRITLDLNSNTLKFSDTTIPVIHNNRQDNLGNVNNPNFSASLNAILETPTQVESKYVNISKSNINRTSKALLETPTHIKPIYSECKQFQNVKYKPLLPTPKVHSTNNSNETHTVKTIRKIIIQPNETAYINLRSTNINTLNSNTVLFQPKINQNHNIELHNSVNEIRADNTFTTLIRNIGSQNIHINKGANIGTISTEVTIEEQINEQSSVNAIQATADIIKKRCQDLKEADFHLDHLNSKDKNLLLSTLMKFKPAFSKNIKTLGHCDLVTPTISTIHPHPISSTPYPIPQSLQTHAQNYLEELIAADIIEENTAEWASPMVLVKKKNHTNDNPSLRLALDLRLLNNVIDGCSYPLPKIQDITTKLAGFKLFTVLDLNSAYWQIHLPKEYRKFLTFTTPWKTFQFKRLPFGIKHAAAYFQSMMDKVLSKCKHNGIHCYQDDIIIAANSIQELNAKLNDVLSTLQENNLTLAPDKCSFATQEIQYLGFTISSQGITPGINNTDKICKFTTPENQKQLKRFLGMCGYYRHLIPDYATKVHLLNISSNSRTFTWTSEHQEKFQELQRTFFTKPFIVQTDWTKQFFLNTDGSHIAIAGILMQKQDDGELQPISYYSRTLTATESRYPANKIELLAIHNSVKYFREFLFGRKFTILSDHMNFKYHTNLQNPANIVARWLMDLSEYEFDFQHIKGKNNLLADYISREKHGHADMSADTILPASMNTQTINTLITQELSNEIILAAQDTDDDIQKIKSSLQEGKHKNKEKYFINDNSGLLMHITFHQNYLKEDICHKTIVIPHSLKKPALQQAHLSHMGIDKTYFILKERFFGTECTLIPSTMSHPVYPVANTRESLIKNKLLDHFSKHAELFPITNIQAPTIARKIIQYITTFGRPGMILSDLGTQFTANIFKQITSMAGIALHHTTSRNPKANGQSERINTALKTTILSLTDHKIDFDLAVAVHKSFYNSTKHSSHGFTPDIVHFGRNLSLIFDTITAPIESPLLTEEGYTNTLLSSLQVLQQQIRDNLEKQQDKQQARLNSNTTQRAPKVGDVVYTLSGNQFRPKFDGPFEVIKKPNKHTCIIRELDNPQAPELKVNIHKLKISCRRFDYLKTNGPNQSDVQTTHQGPVLRPRIL</sequence>
<dbReference type="InterPro" id="IPR041373">
    <property type="entry name" value="RT_RNaseH"/>
</dbReference>
<dbReference type="CDD" id="cd09274">
    <property type="entry name" value="RNase_HI_RT_Ty3"/>
    <property type="match status" value="1"/>
</dbReference>
<reference evidence="12" key="1">
    <citation type="submission" date="2020-08" db="EMBL/GenBank/DDBJ databases">
        <title>Multicomponent nature underlies the extraordinary mechanical properties of spider dragline silk.</title>
        <authorList>
            <person name="Kono N."/>
            <person name="Nakamura H."/>
            <person name="Mori M."/>
            <person name="Yoshida Y."/>
            <person name="Ohtoshi R."/>
            <person name="Malay A.D."/>
            <person name="Moran D.A.P."/>
            <person name="Tomita M."/>
            <person name="Numata K."/>
            <person name="Arakawa K."/>
        </authorList>
    </citation>
    <scope>NUCLEOTIDE SEQUENCE</scope>
</reference>
<dbReference type="InterPro" id="IPR036397">
    <property type="entry name" value="RNaseH_sf"/>
</dbReference>
<dbReference type="GO" id="GO:0003964">
    <property type="term" value="F:RNA-directed DNA polymerase activity"/>
    <property type="evidence" value="ECO:0007669"/>
    <property type="project" value="UniProtKB-KW"/>
</dbReference>
<dbReference type="SUPFAM" id="SSF53098">
    <property type="entry name" value="Ribonuclease H-like"/>
    <property type="match status" value="1"/>
</dbReference>
<dbReference type="InterPro" id="IPR043502">
    <property type="entry name" value="DNA/RNA_pol_sf"/>
</dbReference>
<feature type="coiled-coil region" evidence="8">
    <location>
        <begin position="1292"/>
        <end position="1323"/>
    </location>
</feature>
<dbReference type="Pfam" id="PF00078">
    <property type="entry name" value="RVT_1"/>
    <property type="match status" value="1"/>
</dbReference>
<dbReference type="Gene3D" id="3.30.70.270">
    <property type="match status" value="2"/>
</dbReference>
<dbReference type="CDD" id="cd01647">
    <property type="entry name" value="RT_LTR"/>
    <property type="match status" value="1"/>
</dbReference>
<dbReference type="GO" id="GO:0042575">
    <property type="term" value="C:DNA polymerase complex"/>
    <property type="evidence" value="ECO:0007669"/>
    <property type="project" value="UniProtKB-ARBA"/>
</dbReference>
<evidence type="ECO:0000313" key="13">
    <source>
        <dbReference type="Proteomes" id="UP000887013"/>
    </source>
</evidence>
<comment type="caution">
    <text evidence="12">The sequence shown here is derived from an EMBL/GenBank/DDBJ whole genome shotgun (WGS) entry which is preliminary data.</text>
</comment>
<dbReference type="Proteomes" id="UP000887013">
    <property type="component" value="Unassembled WGS sequence"/>
</dbReference>
<evidence type="ECO:0000259" key="11">
    <source>
        <dbReference type="PROSITE" id="PS50994"/>
    </source>
</evidence>
<feature type="region of interest" description="Disordered" evidence="9">
    <location>
        <begin position="84"/>
        <end position="165"/>
    </location>
</feature>
<keyword evidence="2" id="KW-0808">Transferase</keyword>
<dbReference type="GO" id="GO:0004519">
    <property type="term" value="F:endonuclease activity"/>
    <property type="evidence" value="ECO:0007669"/>
    <property type="project" value="UniProtKB-KW"/>
</dbReference>
<feature type="compositionally biased region" description="Low complexity" evidence="9">
    <location>
        <begin position="85"/>
        <end position="104"/>
    </location>
</feature>
<keyword evidence="3" id="KW-0548">Nucleotidyltransferase</keyword>
<dbReference type="CDD" id="cd00303">
    <property type="entry name" value="retropepsin_like"/>
    <property type="match status" value="1"/>
</dbReference>
<keyword evidence="8" id="KW-0175">Coiled coil</keyword>
<evidence type="ECO:0000256" key="2">
    <source>
        <dbReference type="ARBA" id="ARBA00022679"/>
    </source>
</evidence>
<dbReference type="PROSITE" id="PS50878">
    <property type="entry name" value="RT_POL"/>
    <property type="match status" value="1"/>
</dbReference>
<feature type="compositionally biased region" description="Low complexity" evidence="9">
    <location>
        <begin position="117"/>
        <end position="131"/>
    </location>
</feature>
<dbReference type="PANTHER" id="PTHR37984:SF5">
    <property type="entry name" value="PROTEIN NYNRIN-LIKE"/>
    <property type="match status" value="1"/>
</dbReference>
<dbReference type="Gene3D" id="3.30.420.10">
    <property type="entry name" value="Ribonuclease H-like superfamily/Ribonuclease H"/>
    <property type="match status" value="1"/>
</dbReference>
<dbReference type="InterPro" id="IPR021109">
    <property type="entry name" value="Peptidase_aspartic_dom_sf"/>
</dbReference>
<keyword evidence="13" id="KW-1185">Reference proteome</keyword>
<dbReference type="InterPro" id="IPR001584">
    <property type="entry name" value="Integrase_cat-core"/>
</dbReference>
<protein>
    <recommendedName>
        <fullName evidence="1">RNA-directed DNA polymerase</fullName>
        <ecNumber evidence="1">2.7.7.49</ecNumber>
    </recommendedName>
</protein>
<dbReference type="Gene3D" id="3.10.20.370">
    <property type="match status" value="1"/>
</dbReference>
<dbReference type="EMBL" id="BMAW01039367">
    <property type="protein sequence ID" value="GFU55513.1"/>
    <property type="molecule type" value="Genomic_DNA"/>
</dbReference>
<feature type="compositionally biased region" description="Polar residues" evidence="9">
    <location>
        <begin position="1393"/>
        <end position="1404"/>
    </location>
</feature>
<dbReference type="SUPFAM" id="SSF56672">
    <property type="entry name" value="DNA/RNA polymerases"/>
    <property type="match status" value="1"/>
</dbReference>
<accession>A0A8X6UUJ6</accession>
<dbReference type="InterPro" id="IPR001969">
    <property type="entry name" value="Aspartic_peptidase_AS"/>
</dbReference>
<evidence type="ECO:0000313" key="12">
    <source>
        <dbReference type="EMBL" id="GFU55513.1"/>
    </source>
</evidence>
<keyword evidence="6" id="KW-0378">Hydrolase</keyword>
<dbReference type="InterPro" id="IPR000477">
    <property type="entry name" value="RT_dom"/>
</dbReference>
<keyword evidence="4" id="KW-0540">Nuclease</keyword>
<evidence type="ECO:0000256" key="3">
    <source>
        <dbReference type="ARBA" id="ARBA00022695"/>
    </source>
</evidence>
<evidence type="ECO:0000256" key="5">
    <source>
        <dbReference type="ARBA" id="ARBA00022759"/>
    </source>
</evidence>
<keyword evidence="7" id="KW-0695">RNA-directed DNA polymerase</keyword>
<keyword evidence="5" id="KW-0255">Endonuclease</keyword>
<evidence type="ECO:0000256" key="4">
    <source>
        <dbReference type="ARBA" id="ARBA00022722"/>
    </source>
</evidence>
<dbReference type="OrthoDB" id="6538169at2759"/>
<dbReference type="GO" id="GO:0004190">
    <property type="term" value="F:aspartic-type endopeptidase activity"/>
    <property type="evidence" value="ECO:0007669"/>
    <property type="project" value="InterPro"/>
</dbReference>
<evidence type="ECO:0000256" key="1">
    <source>
        <dbReference type="ARBA" id="ARBA00012493"/>
    </source>
</evidence>
<dbReference type="SUPFAM" id="SSF50630">
    <property type="entry name" value="Acid proteases"/>
    <property type="match status" value="1"/>
</dbReference>
<proteinExistence type="predicted"/>
<dbReference type="GO" id="GO:0006508">
    <property type="term" value="P:proteolysis"/>
    <property type="evidence" value="ECO:0007669"/>
    <property type="project" value="InterPro"/>
</dbReference>
<feature type="region of interest" description="Disordered" evidence="9">
    <location>
        <begin position="1393"/>
        <end position="1413"/>
    </location>
</feature>
<evidence type="ECO:0000256" key="9">
    <source>
        <dbReference type="SAM" id="MobiDB-lite"/>
    </source>
</evidence>
<evidence type="ECO:0000259" key="10">
    <source>
        <dbReference type="PROSITE" id="PS50878"/>
    </source>
</evidence>
<dbReference type="PROSITE" id="PS00141">
    <property type="entry name" value="ASP_PROTEASE"/>
    <property type="match status" value="1"/>
</dbReference>
<dbReference type="GO" id="GO:0015074">
    <property type="term" value="P:DNA integration"/>
    <property type="evidence" value="ECO:0007669"/>
    <property type="project" value="InterPro"/>
</dbReference>
<evidence type="ECO:0000256" key="6">
    <source>
        <dbReference type="ARBA" id="ARBA00022801"/>
    </source>
</evidence>
<feature type="domain" description="Integrase catalytic" evidence="11">
    <location>
        <begin position="1079"/>
        <end position="1265"/>
    </location>
</feature>
<dbReference type="InterPro" id="IPR043128">
    <property type="entry name" value="Rev_trsase/Diguanyl_cyclase"/>
</dbReference>
<dbReference type="PROSITE" id="PS50994">
    <property type="entry name" value="INTEGRASE"/>
    <property type="match status" value="1"/>
</dbReference>
<dbReference type="EC" id="2.7.7.49" evidence="1"/>
<organism evidence="12 13">
    <name type="scientific">Nephila pilipes</name>
    <name type="common">Giant wood spider</name>
    <name type="synonym">Nephila maculata</name>
    <dbReference type="NCBI Taxonomy" id="299642"/>
    <lineage>
        <taxon>Eukaryota</taxon>
        <taxon>Metazoa</taxon>
        <taxon>Ecdysozoa</taxon>
        <taxon>Arthropoda</taxon>
        <taxon>Chelicerata</taxon>
        <taxon>Arachnida</taxon>
        <taxon>Araneae</taxon>
        <taxon>Araneomorphae</taxon>
        <taxon>Entelegynae</taxon>
        <taxon>Araneoidea</taxon>
        <taxon>Nephilidae</taxon>
        <taxon>Nephila</taxon>
    </lineage>
</organism>
<evidence type="ECO:0000256" key="7">
    <source>
        <dbReference type="ARBA" id="ARBA00022918"/>
    </source>
</evidence>
<feature type="domain" description="Reverse transcriptase" evidence="10">
    <location>
        <begin position="587"/>
        <end position="771"/>
    </location>
</feature>
<name>A0A8X6UUJ6_NEPPI</name>
<evidence type="ECO:0000256" key="8">
    <source>
        <dbReference type="SAM" id="Coils"/>
    </source>
</evidence>
<feature type="compositionally biased region" description="Polar residues" evidence="9">
    <location>
        <begin position="105"/>
        <end position="116"/>
    </location>
</feature>
<dbReference type="Gene3D" id="2.40.70.10">
    <property type="entry name" value="Acid Proteases"/>
    <property type="match status" value="1"/>
</dbReference>
<gene>
    <name evidence="12" type="primary">pol</name>
    <name evidence="12" type="ORF">NPIL_280471</name>
</gene>
<dbReference type="FunFam" id="3.10.20.370:FF:000001">
    <property type="entry name" value="Retrovirus-related Pol polyprotein from transposon 17.6-like protein"/>
    <property type="match status" value="1"/>
</dbReference>
<dbReference type="InterPro" id="IPR050951">
    <property type="entry name" value="Retrovirus_Pol_polyprotein"/>
</dbReference>
<dbReference type="InterPro" id="IPR012337">
    <property type="entry name" value="RNaseH-like_sf"/>
</dbReference>
<dbReference type="Pfam" id="PF17917">
    <property type="entry name" value="RT_RNaseH"/>
    <property type="match status" value="1"/>
</dbReference>
<dbReference type="GO" id="GO:0003676">
    <property type="term" value="F:nucleic acid binding"/>
    <property type="evidence" value="ECO:0007669"/>
    <property type="project" value="InterPro"/>
</dbReference>